<dbReference type="OrthoDB" id="2994818at2759"/>
<name>A0A166RKH3_9AGAM</name>
<reference evidence="3 4" key="1">
    <citation type="journal article" date="2016" name="Mol. Biol. Evol.">
        <title>Comparative Genomics of Early-Diverging Mushroom-Forming Fungi Provides Insights into the Origins of Lignocellulose Decay Capabilities.</title>
        <authorList>
            <person name="Nagy L.G."/>
            <person name="Riley R."/>
            <person name="Tritt A."/>
            <person name="Adam C."/>
            <person name="Daum C."/>
            <person name="Floudas D."/>
            <person name="Sun H."/>
            <person name="Yadav J.S."/>
            <person name="Pangilinan J."/>
            <person name="Larsson K.H."/>
            <person name="Matsuura K."/>
            <person name="Barry K."/>
            <person name="Labutti K."/>
            <person name="Kuo R."/>
            <person name="Ohm R.A."/>
            <person name="Bhattacharya S.S."/>
            <person name="Shirouzu T."/>
            <person name="Yoshinaga Y."/>
            <person name="Martin F.M."/>
            <person name="Grigoriev I.V."/>
            <person name="Hibbett D.S."/>
        </authorList>
    </citation>
    <scope>NUCLEOTIDE SEQUENCE [LARGE SCALE GENOMIC DNA]</scope>
    <source>
        <strain evidence="3 4">CBS 109695</strain>
    </source>
</reference>
<evidence type="ECO:0000313" key="4">
    <source>
        <dbReference type="Proteomes" id="UP000076532"/>
    </source>
</evidence>
<evidence type="ECO:0000256" key="1">
    <source>
        <dbReference type="SAM" id="MobiDB-lite"/>
    </source>
</evidence>
<dbReference type="CDD" id="cd10910">
    <property type="entry name" value="PIN_limkain_b1_N_like"/>
    <property type="match status" value="1"/>
</dbReference>
<feature type="region of interest" description="Disordered" evidence="1">
    <location>
        <begin position="256"/>
        <end position="293"/>
    </location>
</feature>
<sequence length="1094" mass="116594">MASVAVFWDVDMFTPSFGGSAQIVETLACQYGSTDSIHAYAEDTQMPPTLVARPSISVMDCSQGTSKGNMIAVDMFAYAMRTPYPATMIVISDAQMLAYAVSILRLRKYRVVVVGSAEGSRGSLKQRASEFKEWDVLIGQRRNGAHLDTPEGGKATQVDVCDDEDLRDGVLGHAPSIDNEQPREALADARVLDPFPLEAKKHPVLIKEASLQERLLHSPLSLSHYQNPLSASPASASSALLSDLIPARYPVPVAESFQPTSPSPMSEAFSTGTTQIPDSNVPPSFGNETNPQSSKRAAVIAQAKAMSPSERMLTVAQLMSQGVISSAPADDTCRPTSSVPSLDIPDLAQDTTQLPSVGLSVSEQSDSETLSDVTFTPLVTADPIKSSLHRSPGDATATFSHHLPDGDRLGVPEDGVESSPRPMTGILPCTSLINGADLSPIFRALVDILRPHGRLARTEVAGILRIYIRQDKPAFSRRGIKKPSDLFALAASEGVVVLSETIVHGKPAQWIALAPAWRTLAECTSIPEVEVSVSLEKEVNALDEKRDDNSHAAVIDHAAENAGKSVQEPIVTKPQCVSSINVQSNGSAKQQKQQKRGSITVDTIYPTPPPSTSIVDQELLAKLISLVEQHGPEADRSVVGAALKASNPFIYAKAGVHSLKTLASLAVDRGLVTLGHSTTRKGKTTYTISLAADWQRHRPATSTPPANDAGLSQWPDQSNRDSCGTAVAMLDRASDNAGVHDLAIANTQRVPAARPQANGPVKQGKVGPVTADVVSSIPPPRTSVVDKALFAGLIGLIKKHGPEAERTVIGFGMKASNPSIYAKAGVDSFKRFVNLAVDQGLVTLGHGRSRRGKKIDTISLAPQAGWQSHHPATDALSSATWGGEEASSGSWQPAFGSFQTLVEEIQRHPVTRPTRSLVYAKLAQDPARHLFDNPEDFDGHIAQAYDAGIIDLGENYHADGTRTEWISLGPTCQHLQDSEKDSYYWPQADALVQQSGSETTSALPVIKPTARIKGVRLGIVPAGFTPLISVLRKFKSLGNSSPCCTAVSQELLQANPSIFHEAGCQDVMEYAHLAGHAGVATVSQSAGGHRISLL</sequence>
<dbReference type="STRING" id="436010.A0A166RKH3"/>
<dbReference type="InterPro" id="IPR021139">
    <property type="entry name" value="NYN"/>
</dbReference>
<feature type="region of interest" description="Disordered" evidence="1">
    <location>
        <begin position="386"/>
        <end position="407"/>
    </location>
</feature>
<feature type="region of interest" description="Disordered" evidence="1">
    <location>
        <begin position="696"/>
        <end position="718"/>
    </location>
</feature>
<organism evidence="3 4">
    <name type="scientific">Athelia psychrophila</name>
    <dbReference type="NCBI Taxonomy" id="1759441"/>
    <lineage>
        <taxon>Eukaryota</taxon>
        <taxon>Fungi</taxon>
        <taxon>Dikarya</taxon>
        <taxon>Basidiomycota</taxon>
        <taxon>Agaricomycotina</taxon>
        <taxon>Agaricomycetes</taxon>
        <taxon>Agaricomycetidae</taxon>
        <taxon>Atheliales</taxon>
        <taxon>Atheliaceae</taxon>
        <taxon>Athelia</taxon>
    </lineage>
</organism>
<evidence type="ECO:0000259" key="2">
    <source>
        <dbReference type="Pfam" id="PF01936"/>
    </source>
</evidence>
<feature type="region of interest" description="Disordered" evidence="1">
    <location>
        <begin position="862"/>
        <end position="885"/>
    </location>
</feature>
<feature type="domain" description="NYN" evidence="2">
    <location>
        <begin position="4"/>
        <end position="131"/>
    </location>
</feature>
<protein>
    <recommendedName>
        <fullName evidence="2">NYN domain-containing protein</fullName>
    </recommendedName>
</protein>
<dbReference type="EMBL" id="KV417503">
    <property type="protein sequence ID" value="KZP28372.1"/>
    <property type="molecule type" value="Genomic_DNA"/>
</dbReference>
<dbReference type="Proteomes" id="UP000076532">
    <property type="component" value="Unassembled WGS sequence"/>
</dbReference>
<feature type="compositionally biased region" description="Polar residues" evidence="1">
    <location>
        <begin position="582"/>
        <end position="601"/>
    </location>
</feature>
<dbReference type="Pfam" id="PF01936">
    <property type="entry name" value="NYN"/>
    <property type="match status" value="1"/>
</dbReference>
<feature type="region of interest" description="Disordered" evidence="1">
    <location>
        <begin position="326"/>
        <end position="346"/>
    </location>
</feature>
<proteinExistence type="predicted"/>
<feature type="region of interest" description="Disordered" evidence="1">
    <location>
        <begin position="582"/>
        <end position="607"/>
    </location>
</feature>
<dbReference type="AlphaFoldDB" id="A0A166RKH3"/>
<keyword evidence="4" id="KW-1185">Reference proteome</keyword>
<dbReference type="GO" id="GO:0004540">
    <property type="term" value="F:RNA nuclease activity"/>
    <property type="evidence" value="ECO:0007669"/>
    <property type="project" value="InterPro"/>
</dbReference>
<evidence type="ECO:0000313" key="3">
    <source>
        <dbReference type="EMBL" id="KZP28372.1"/>
    </source>
</evidence>
<gene>
    <name evidence="3" type="ORF">FIBSPDRAFT_1039514</name>
</gene>
<accession>A0A166RKH3</accession>
<feature type="compositionally biased region" description="Polar residues" evidence="1">
    <location>
        <begin position="257"/>
        <end position="293"/>
    </location>
</feature>